<keyword evidence="2" id="KW-1185">Reference proteome</keyword>
<evidence type="ECO:0000313" key="2">
    <source>
        <dbReference type="Proteomes" id="UP000249661"/>
    </source>
</evidence>
<accession>A0ACD1H666</accession>
<gene>
    <name evidence="1" type="ORF">BO66DRAFT_453356</name>
</gene>
<dbReference type="Proteomes" id="UP000249661">
    <property type="component" value="Unassembled WGS sequence"/>
</dbReference>
<reference evidence="1" key="1">
    <citation type="submission" date="2018-02" db="EMBL/GenBank/DDBJ databases">
        <title>The genomes of Aspergillus section Nigri reveals drivers in fungal speciation.</title>
        <authorList>
            <consortium name="DOE Joint Genome Institute"/>
            <person name="Vesth T.C."/>
            <person name="Nybo J."/>
            <person name="Theobald S."/>
            <person name="Brandl J."/>
            <person name="Frisvad J.C."/>
            <person name="Nielsen K.F."/>
            <person name="Lyhne E.K."/>
            <person name="Kogle M.E."/>
            <person name="Kuo A."/>
            <person name="Riley R."/>
            <person name="Clum A."/>
            <person name="Nolan M."/>
            <person name="Lipzen A."/>
            <person name="Salamov A."/>
            <person name="Henrissat B."/>
            <person name="Wiebenga A."/>
            <person name="De vries R.P."/>
            <person name="Grigoriev I.V."/>
            <person name="Mortensen U.H."/>
            <person name="Andersen M.R."/>
            <person name="Baker S.E."/>
        </authorList>
    </citation>
    <scope>NUCLEOTIDE SEQUENCE</scope>
    <source>
        <strain evidence="1">CBS 121060</strain>
    </source>
</reference>
<name>A0ACD1H666_9EURO</name>
<evidence type="ECO:0000313" key="1">
    <source>
        <dbReference type="EMBL" id="RAH69288.1"/>
    </source>
</evidence>
<sequence length="548" mass="60151">MFHWLTTLCLATVLYLTGIVVYRLYLHPLAQFPGPWPAKVSGLHALYYAWRGDRHLMQARSHARYWDYVRLGPNYLSVASDLGLQEIYGTRANVQKSSFYHAFVAQKGAWSTFTSIDKSLHARKRRVLAPAMTERALKSMGRRINQCIDIFVTQLARNADAESGWTPAVNMSELADHVAFDILGDLVFGEGSFQMLTSCANRYIMDLIVATSYWALLVVTPPLVPLLNCYPSVRGTVQGKTQTDTLIRSAPSPYSVRYQSFRSEPSASSPPSTAEIWAECRTLIVAGADTVATALAALTHYLVHNEGAYHRLEEEILTACPRLREVRFPGPRPAQCPYLDACIDEALRLSPPIPGPLPREVLRGGMALGRGRFVVPAGTVVATAAYALHRHPRYFPQPEVFWPERWMVGSAPGVTLATVRRARQAFCPFGVGARGCVGQSLAYGELRTLVVRMLGRYRIRLCRQVRVGEGPSAREIGIGVATDAGASAGAGAGAGAGATLADAHADADVTSVQRQGDGVSKGGEEYRMLDRWTAQRDGPFVEFQSRPR</sequence>
<proteinExistence type="predicted"/>
<organism evidence="1 2">
    <name type="scientific">Aspergillus aculeatinus CBS 121060</name>
    <dbReference type="NCBI Taxonomy" id="1448322"/>
    <lineage>
        <taxon>Eukaryota</taxon>
        <taxon>Fungi</taxon>
        <taxon>Dikarya</taxon>
        <taxon>Ascomycota</taxon>
        <taxon>Pezizomycotina</taxon>
        <taxon>Eurotiomycetes</taxon>
        <taxon>Eurotiomycetidae</taxon>
        <taxon>Eurotiales</taxon>
        <taxon>Aspergillaceae</taxon>
        <taxon>Aspergillus</taxon>
        <taxon>Aspergillus subgen. Circumdati</taxon>
    </lineage>
</organism>
<protein>
    <submittedName>
        <fullName evidence="1">Cytochrome P450</fullName>
    </submittedName>
</protein>
<dbReference type="EMBL" id="KZ824961">
    <property type="protein sequence ID" value="RAH69288.1"/>
    <property type="molecule type" value="Genomic_DNA"/>
</dbReference>